<dbReference type="InterPro" id="IPR005119">
    <property type="entry name" value="LysR_subst-bd"/>
</dbReference>
<evidence type="ECO:0000256" key="1">
    <source>
        <dbReference type="ARBA" id="ARBA00009437"/>
    </source>
</evidence>
<dbReference type="PROSITE" id="PS50931">
    <property type="entry name" value="HTH_LYSR"/>
    <property type="match status" value="1"/>
</dbReference>
<dbReference type="Pfam" id="PF03466">
    <property type="entry name" value="LysR_substrate"/>
    <property type="match status" value="1"/>
</dbReference>
<dbReference type="InterPro" id="IPR000847">
    <property type="entry name" value="LysR_HTH_N"/>
</dbReference>
<dbReference type="GO" id="GO:0032993">
    <property type="term" value="C:protein-DNA complex"/>
    <property type="evidence" value="ECO:0007669"/>
    <property type="project" value="TreeGrafter"/>
</dbReference>
<dbReference type="SUPFAM" id="SSF53850">
    <property type="entry name" value="Periplasmic binding protein-like II"/>
    <property type="match status" value="1"/>
</dbReference>
<dbReference type="CDD" id="cd08414">
    <property type="entry name" value="PBP2_LTTR_aromatics_like"/>
    <property type="match status" value="1"/>
</dbReference>
<dbReference type="PANTHER" id="PTHR30346">
    <property type="entry name" value="TRANSCRIPTIONAL DUAL REGULATOR HCAR-RELATED"/>
    <property type="match status" value="1"/>
</dbReference>
<accession>A0A095KBK0</accession>
<dbReference type="AlphaFoldDB" id="A0A095KBK0"/>
<dbReference type="InterPro" id="IPR036388">
    <property type="entry name" value="WH-like_DNA-bd_sf"/>
</dbReference>
<evidence type="ECO:0000256" key="4">
    <source>
        <dbReference type="ARBA" id="ARBA00023163"/>
    </source>
</evidence>
<gene>
    <name evidence="5" type="ORF">Y036_4848</name>
</gene>
<comment type="caution">
    <text evidence="5">The sequence shown here is derived from an EMBL/GenBank/DDBJ whole genome shotgun (WGS) entry which is preliminary data.</text>
</comment>
<comment type="similarity">
    <text evidence="1">Belongs to the LysR transcriptional regulatory family.</text>
</comment>
<keyword evidence="3" id="KW-0238">DNA-binding</keyword>
<organism evidence="5 6">
    <name type="scientific">Burkholderia pseudomallei</name>
    <name type="common">Pseudomonas pseudomallei</name>
    <dbReference type="NCBI Taxonomy" id="28450"/>
    <lineage>
        <taxon>Bacteria</taxon>
        <taxon>Pseudomonadati</taxon>
        <taxon>Pseudomonadota</taxon>
        <taxon>Betaproteobacteria</taxon>
        <taxon>Burkholderiales</taxon>
        <taxon>Burkholderiaceae</taxon>
        <taxon>Burkholderia</taxon>
        <taxon>pseudomallei group</taxon>
    </lineage>
</organism>
<dbReference type="InterPro" id="IPR036390">
    <property type="entry name" value="WH_DNA-bd_sf"/>
</dbReference>
<dbReference type="GO" id="GO:0003677">
    <property type="term" value="F:DNA binding"/>
    <property type="evidence" value="ECO:0007669"/>
    <property type="project" value="UniProtKB-KW"/>
</dbReference>
<evidence type="ECO:0000256" key="3">
    <source>
        <dbReference type="ARBA" id="ARBA00023125"/>
    </source>
</evidence>
<dbReference type="Proteomes" id="UP000030475">
    <property type="component" value="Unassembled WGS sequence"/>
</dbReference>
<dbReference type="Gene3D" id="1.10.10.10">
    <property type="entry name" value="Winged helix-like DNA-binding domain superfamily/Winged helix DNA-binding domain"/>
    <property type="match status" value="1"/>
</dbReference>
<evidence type="ECO:0000313" key="6">
    <source>
        <dbReference type="Proteomes" id="UP000030475"/>
    </source>
</evidence>
<protein>
    <submittedName>
        <fullName evidence="5">Bacterial regulatory helix-turn-helix, lysR family protein</fullName>
    </submittedName>
</protein>
<evidence type="ECO:0000256" key="2">
    <source>
        <dbReference type="ARBA" id="ARBA00023015"/>
    </source>
</evidence>
<dbReference type="RefSeq" id="WP_004533766.1">
    <property type="nucleotide sequence ID" value="NZ_AP028072.1"/>
</dbReference>
<dbReference type="GeneID" id="93062309"/>
<dbReference type="Gene3D" id="3.40.190.10">
    <property type="entry name" value="Periplasmic binding protein-like II"/>
    <property type="match status" value="2"/>
</dbReference>
<sequence>MDRLELRHVRAFLCVARHLHFARAADELDIAPPALTRLVQDAERLLGVRLFHRTRRSVALSAAGAAYLGEAQAALAHLARGRERAALAERGEIGRIELGYVSSAAYAGVLQRTVGAFRDAHPRIRVDVREVPMSEVAARLDAGTLDAAYVRPPLPLPDGVSTHTVHRDVFVVAVHGQSPLAARASIRPAALAGERFVVPEQALGTLEVARRGRFEPIVDARPGALVAVLAHVSVSGGVAIVPQALVGCVSLPGVAYRPIEGKPIASEVAVAYRRHEKAPAVRAFVRFVRQAAL</sequence>
<dbReference type="Pfam" id="PF00126">
    <property type="entry name" value="HTH_1"/>
    <property type="match status" value="1"/>
</dbReference>
<keyword evidence="4" id="KW-0804">Transcription</keyword>
<dbReference type="SUPFAM" id="SSF46785">
    <property type="entry name" value="Winged helix' DNA-binding domain"/>
    <property type="match status" value="1"/>
</dbReference>
<dbReference type="PANTHER" id="PTHR30346:SF17">
    <property type="entry name" value="LYSR FAMILY TRANSCRIPTIONAL REGULATOR"/>
    <property type="match status" value="1"/>
</dbReference>
<keyword evidence="2" id="KW-0805">Transcription regulation</keyword>
<reference evidence="5 6" key="1">
    <citation type="submission" date="2014-08" db="EMBL/GenBank/DDBJ databases">
        <authorList>
            <person name="Bunnell A."/>
            <person name="Chain P.S."/>
            <person name="Chertkov O."/>
            <person name="Currie B.J."/>
            <person name="Daligault H.E."/>
            <person name="Davenport K.W."/>
            <person name="Davis C."/>
            <person name="Gleasner C.D."/>
            <person name="Johnson S.L."/>
            <person name="Kaestli M."/>
            <person name="Koren S."/>
            <person name="Kunde Y.A."/>
            <person name="Mayo M."/>
            <person name="McMurry K.K."/>
            <person name="Price E.P."/>
            <person name="Reitenga K.G."/>
            <person name="Robison R."/>
            <person name="Rosovitz M.J."/>
            <person name="Sarovich D.S."/>
            <person name="Teshima H."/>
        </authorList>
    </citation>
    <scope>NUCLEOTIDE SEQUENCE [LARGE SCALE GENOMIC DNA]</scope>
    <source>
        <strain evidence="5 6">MSHR44</strain>
    </source>
</reference>
<dbReference type="GO" id="GO:0003700">
    <property type="term" value="F:DNA-binding transcription factor activity"/>
    <property type="evidence" value="ECO:0007669"/>
    <property type="project" value="InterPro"/>
</dbReference>
<evidence type="ECO:0000313" key="5">
    <source>
        <dbReference type="EMBL" id="KGX11591.1"/>
    </source>
</evidence>
<proteinExistence type="inferred from homology"/>
<dbReference type="EMBL" id="JQIM01000009">
    <property type="protein sequence ID" value="KGX11591.1"/>
    <property type="molecule type" value="Genomic_DNA"/>
</dbReference>
<name>A0A095KBK0_BURPE</name>